<sequence>MDSGDVNDGANCDEIGVVDATDEVNERNEDVDDYVSEADSEADVTLVDDGSFEQRQVQPLYEMPSDATDKRRLVEPLGGDELLLPCETAHDTVVLPARMVLDSKLDTTLDRVLVSLSLCASLAVMEWVPQLLHPGSMKHWGRWMAVLLLLVWIPAVH</sequence>
<name>U7PLR5_SPOS1</name>
<dbReference type="EMBL" id="KI440852">
    <property type="protein sequence ID" value="ERS95689.1"/>
    <property type="molecule type" value="Genomic_DNA"/>
</dbReference>
<evidence type="ECO:0000256" key="1">
    <source>
        <dbReference type="SAM" id="MobiDB-lite"/>
    </source>
</evidence>
<evidence type="ECO:0000313" key="2">
    <source>
        <dbReference type="EMBL" id="ERS95689.1"/>
    </source>
</evidence>
<gene>
    <name evidence="2" type="ORF">HMPREF1624_07764</name>
</gene>
<feature type="region of interest" description="Disordered" evidence="1">
    <location>
        <begin position="1"/>
        <end position="29"/>
    </location>
</feature>
<keyword evidence="3" id="KW-1185">Reference proteome</keyword>
<reference evidence="3" key="1">
    <citation type="journal article" date="2014" name="Genome Announc.">
        <title>Genome sequence of the pathogenic fungus Sporothrix schenckii (ATCC 58251).</title>
        <authorList>
            <person name="Cuomo C.A."/>
            <person name="Rodriguez-Del Valle N."/>
            <person name="Perez-Sanchez L."/>
            <person name="Abouelleil A."/>
            <person name="Goldberg J."/>
            <person name="Young S."/>
            <person name="Zeng Q."/>
            <person name="Birren B.W."/>
        </authorList>
    </citation>
    <scope>NUCLEOTIDE SEQUENCE [LARGE SCALE GENOMIC DNA]</scope>
    <source>
        <strain evidence="3">ATCC 58251 / de Perez 2211183</strain>
    </source>
</reference>
<organism evidence="2 3">
    <name type="scientific">Sporothrix schenckii (strain ATCC 58251 / de Perez 2211183)</name>
    <name type="common">Rose-picker's disease fungus</name>
    <dbReference type="NCBI Taxonomy" id="1391915"/>
    <lineage>
        <taxon>Eukaryota</taxon>
        <taxon>Fungi</taxon>
        <taxon>Dikarya</taxon>
        <taxon>Ascomycota</taxon>
        <taxon>Pezizomycotina</taxon>
        <taxon>Sordariomycetes</taxon>
        <taxon>Sordariomycetidae</taxon>
        <taxon>Ophiostomatales</taxon>
        <taxon>Ophiostomataceae</taxon>
        <taxon>Sporothrix</taxon>
    </lineage>
</organism>
<evidence type="ECO:0000313" key="3">
    <source>
        <dbReference type="Proteomes" id="UP000018087"/>
    </source>
</evidence>
<accession>U7PLR5</accession>
<dbReference type="AlphaFoldDB" id="U7PLR5"/>
<protein>
    <submittedName>
        <fullName evidence="2">Uncharacterized protein</fullName>
    </submittedName>
</protein>
<dbReference type="HOGENOM" id="CLU_1679089_0_0_1"/>
<dbReference type="Proteomes" id="UP000018087">
    <property type="component" value="Unassembled WGS sequence"/>
</dbReference>
<proteinExistence type="predicted"/>